<evidence type="ECO:0000313" key="1">
    <source>
        <dbReference type="EMBL" id="EYE90662.1"/>
    </source>
</evidence>
<organism evidence="1 2">
    <name type="scientific">Aspergillus ruber (strain CBS 135680)</name>
    <dbReference type="NCBI Taxonomy" id="1388766"/>
    <lineage>
        <taxon>Eukaryota</taxon>
        <taxon>Fungi</taxon>
        <taxon>Dikarya</taxon>
        <taxon>Ascomycota</taxon>
        <taxon>Pezizomycotina</taxon>
        <taxon>Eurotiomycetes</taxon>
        <taxon>Eurotiomycetidae</taxon>
        <taxon>Eurotiales</taxon>
        <taxon>Aspergillaceae</taxon>
        <taxon>Aspergillus</taxon>
        <taxon>Aspergillus subgen. Aspergillus</taxon>
    </lineage>
</organism>
<dbReference type="RefSeq" id="XP_040634352.1">
    <property type="nucleotide sequence ID" value="XM_040779451.1"/>
</dbReference>
<dbReference type="OrthoDB" id="420606at2759"/>
<dbReference type="STRING" id="1388766.A0A017S149"/>
<accession>A0A017S149</accession>
<dbReference type="GeneID" id="63694575"/>
<protein>
    <submittedName>
        <fullName evidence="1">Uncharacterized protein</fullName>
    </submittedName>
</protein>
<gene>
    <name evidence="1" type="ORF">EURHEDRAFT_381765</name>
</gene>
<proteinExistence type="predicted"/>
<dbReference type="AlphaFoldDB" id="A0A017S149"/>
<dbReference type="EMBL" id="KK088455">
    <property type="protein sequence ID" value="EYE90662.1"/>
    <property type="molecule type" value="Genomic_DNA"/>
</dbReference>
<dbReference type="HOGENOM" id="CLU_2196392_0_0_1"/>
<reference evidence="2" key="1">
    <citation type="journal article" date="2014" name="Nat. Commun.">
        <title>Genomic adaptations of the halophilic Dead Sea filamentous fungus Eurotium rubrum.</title>
        <authorList>
            <person name="Kis-Papo T."/>
            <person name="Weig A.R."/>
            <person name="Riley R."/>
            <person name="Persoh D."/>
            <person name="Salamov A."/>
            <person name="Sun H."/>
            <person name="Lipzen A."/>
            <person name="Wasser S.P."/>
            <person name="Rambold G."/>
            <person name="Grigoriev I.V."/>
            <person name="Nevo E."/>
        </authorList>
    </citation>
    <scope>NUCLEOTIDE SEQUENCE [LARGE SCALE GENOMIC DNA]</scope>
    <source>
        <strain evidence="2">CBS 135680</strain>
    </source>
</reference>
<dbReference type="Proteomes" id="UP000019804">
    <property type="component" value="Unassembled WGS sequence"/>
</dbReference>
<name>A0A017S149_ASPRC</name>
<evidence type="ECO:0000313" key="2">
    <source>
        <dbReference type="Proteomes" id="UP000019804"/>
    </source>
</evidence>
<keyword evidence="2" id="KW-1185">Reference proteome</keyword>
<sequence length="108" mass="12232">MVHIERAGQIQDARLFNGQLWHFTDGPLEEARDSAMTLEVKGIQFSHSLNQRSDPATQTWCYGYDVEEIDTARLTTSGNYRSALSPEPAHYYSVFRLVPGSPVSHDFD</sequence>